<evidence type="ECO:0000256" key="14">
    <source>
        <dbReference type="PROSITE-ProRule" id="PRU00409"/>
    </source>
</evidence>
<dbReference type="InterPro" id="IPR011761">
    <property type="entry name" value="ATP-grasp"/>
</dbReference>
<evidence type="ECO:0000256" key="10">
    <source>
        <dbReference type="ARBA" id="ARBA00022984"/>
    </source>
</evidence>
<keyword evidence="5" id="KW-0479">Metal-binding</keyword>
<evidence type="ECO:0000256" key="2">
    <source>
        <dbReference type="ARBA" id="ARBA00001946"/>
    </source>
</evidence>
<dbReference type="NCBIfam" id="NF002528">
    <property type="entry name" value="PRK01966.1-4"/>
    <property type="match status" value="1"/>
</dbReference>
<comment type="similarity">
    <text evidence="3 13">Belongs to the D-alanine--D-alanine ligase family.</text>
</comment>
<sequence>MSTQNLPQSPESPPRKPRVAIVFGGRSSEHGISVVTAGAVLKAIDRAKYDVLPIGITRDGRWALTADEPDRMAIVDRLQPSVDQLTDAAEGTVVLPLDPANREVVYSEPGSVPKVLGDVDVVFPVLHGPYGEDGTLQGLLELSGIPYVGSGVLASAVGQDKEYMKRVFTSFGLKVGPYVVIRPREWENDESAARKKIIDFAGEHGWPLFVKPARAGSSIGITKVDDLSGLDEAIAEAQRHDPKILVEAALRGREIECGVLEFEDGPRASVPAEIPPPDAHAYYDFEAKYIDSTPGMVPAPLTGEETAEVRRLAVEAFEAAGCEGLVRADFFLTEDGEFVINEINTMPGFTPISMYPKMWQATGVEYPELVDRLVQAALRRRTGLR</sequence>
<evidence type="ECO:0000256" key="5">
    <source>
        <dbReference type="ARBA" id="ARBA00022723"/>
    </source>
</evidence>
<dbReference type="InterPro" id="IPR000291">
    <property type="entry name" value="D-Ala_lig_Van_CS"/>
</dbReference>
<organism evidence="16 17">
    <name type="scientific">Streptomyces pratens</name>
    <dbReference type="NCBI Taxonomy" id="887456"/>
    <lineage>
        <taxon>Bacteria</taxon>
        <taxon>Bacillati</taxon>
        <taxon>Actinomycetota</taxon>
        <taxon>Actinomycetes</taxon>
        <taxon>Kitasatosporales</taxon>
        <taxon>Streptomycetaceae</taxon>
        <taxon>Streptomyces</taxon>
    </lineage>
</organism>
<dbReference type="Gene3D" id="3.40.50.20">
    <property type="match status" value="1"/>
</dbReference>
<keyword evidence="7 14" id="KW-0067">ATP-binding</keyword>
<dbReference type="EC" id="6.3.2.4" evidence="13"/>
<feature type="domain" description="ATP-grasp" evidence="15">
    <location>
        <begin position="165"/>
        <end position="375"/>
    </location>
</feature>
<keyword evidence="11" id="KW-0464">Manganese</keyword>
<dbReference type="Pfam" id="PF07478">
    <property type="entry name" value="Dala_Dala_lig_C"/>
    <property type="match status" value="1"/>
</dbReference>
<protein>
    <recommendedName>
        <fullName evidence="13">D-alanine--D-alanine ligase</fullName>
        <ecNumber evidence="13">6.3.2.4</ecNumber>
    </recommendedName>
    <alternativeName>
        <fullName evidence="13">D-Ala-D-Ala ligase</fullName>
    </alternativeName>
    <alternativeName>
        <fullName evidence="13">D-alanylalanine synthetase</fullName>
    </alternativeName>
</protein>
<keyword evidence="10 13" id="KW-0573">Peptidoglycan synthesis</keyword>
<evidence type="ECO:0000256" key="7">
    <source>
        <dbReference type="ARBA" id="ARBA00022840"/>
    </source>
</evidence>
<dbReference type="SUPFAM" id="SSF52440">
    <property type="entry name" value="PreATP-grasp domain"/>
    <property type="match status" value="1"/>
</dbReference>
<dbReference type="PROSITE" id="PS00844">
    <property type="entry name" value="DALA_DALA_LIGASE_2"/>
    <property type="match status" value="1"/>
</dbReference>
<dbReference type="PANTHER" id="PTHR23132:SF25">
    <property type="entry name" value="D-ALANINE--D-ALANINE LIGASE A"/>
    <property type="match status" value="1"/>
</dbReference>
<comment type="function">
    <text evidence="13">Cell wall formation.</text>
</comment>
<name>A0ABW1M9X7_9ACTN</name>
<dbReference type="Gene3D" id="3.30.470.20">
    <property type="entry name" value="ATP-grasp fold, B domain"/>
    <property type="match status" value="1"/>
</dbReference>
<dbReference type="PIRSF" id="PIRSF039102">
    <property type="entry name" value="Ddl/VanB"/>
    <property type="match status" value="1"/>
</dbReference>
<evidence type="ECO:0000256" key="11">
    <source>
        <dbReference type="ARBA" id="ARBA00023211"/>
    </source>
</evidence>
<comment type="cofactor">
    <cofactor evidence="2">
        <name>Mg(2+)</name>
        <dbReference type="ChEBI" id="CHEBI:18420"/>
    </cofactor>
</comment>
<evidence type="ECO:0000256" key="6">
    <source>
        <dbReference type="ARBA" id="ARBA00022741"/>
    </source>
</evidence>
<keyword evidence="13" id="KW-0963">Cytoplasm</keyword>
<evidence type="ECO:0000256" key="4">
    <source>
        <dbReference type="ARBA" id="ARBA00022598"/>
    </source>
</evidence>
<evidence type="ECO:0000313" key="17">
    <source>
        <dbReference type="Proteomes" id="UP001596242"/>
    </source>
</evidence>
<evidence type="ECO:0000259" key="15">
    <source>
        <dbReference type="PROSITE" id="PS50975"/>
    </source>
</evidence>
<reference evidence="17" key="1">
    <citation type="journal article" date="2019" name="Int. J. Syst. Evol. Microbiol.">
        <title>The Global Catalogue of Microorganisms (GCM) 10K type strain sequencing project: providing services to taxonomists for standard genome sequencing and annotation.</title>
        <authorList>
            <consortium name="The Broad Institute Genomics Platform"/>
            <consortium name="The Broad Institute Genome Sequencing Center for Infectious Disease"/>
            <person name="Wu L."/>
            <person name="Ma J."/>
        </authorList>
    </citation>
    <scope>NUCLEOTIDE SEQUENCE [LARGE SCALE GENOMIC DNA]</scope>
    <source>
        <strain evidence="17">JCM 12763</strain>
    </source>
</reference>
<dbReference type="NCBIfam" id="TIGR01205">
    <property type="entry name" value="D_ala_D_alaTIGR"/>
    <property type="match status" value="1"/>
</dbReference>
<comment type="subcellular location">
    <subcellularLocation>
        <location evidence="13">Cytoplasm</location>
    </subcellularLocation>
</comment>
<keyword evidence="9 13" id="KW-0133">Cell shape</keyword>
<keyword evidence="17" id="KW-1185">Reference proteome</keyword>
<dbReference type="SUPFAM" id="SSF56059">
    <property type="entry name" value="Glutathione synthetase ATP-binding domain-like"/>
    <property type="match status" value="1"/>
</dbReference>
<comment type="catalytic activity">
    <reaction evidence="13">
        <text>2 D-alanine + ATP = D-alanyl-D-alanine + ADP + phosphate + H(+)</text>
        <dbReference type="Rhea" id="RHEA:11224"/>
        <dbReference type="ChEBI" id="CHEBI:15378"/>
        <dbReference type="ChEBI" id="CHEBI:30616"/>
        <dbReference type="ChEBI" id="CHEBI:43474"/>
        <dbReference type="ChEBI" id="CHEBI:57416"/>
        <dbReference type="ChEBI" id="CHEBI:57822"/>
        <dbReference type="ChEBI" id="CHEBI:456216"/>
        <dbReference type="EC" id="6.3.2.4"/>
    </reaction>
</comment>
<evidence type="ECO:0000256" key="13">
    <source>
        <dbReference type="HAMAP-Rule" id="MF_00047"/>
    </source>
</evidence>
<keyword evidence="8" id="KW-0460">Magnesium</keyword>
<comment type="pathway">
    <text evidence="13">Cell wall biogenesis; peptidoglycan biosynthesis.</text>
</comment>
<gene>
    <name evidence="13" type="primary">ddl</name>
    <name evidence="16" type="ORF">ACFP50_36000</name>
</gene>
<dbReference type="Pfam" id="PF01820">
    <property type="entry name" value="Dala_Dala_lig_N"/>
    <property type="match status" value="1"/>
</dbReference>
<accession>A0ABW1M9X7</accession>
<dbReference type="PANTHER" id="PTHR23132">
    <property type="entry name" value="D-ALANINE--D-ALANINE LIGASE"/>
    <property type="match status" value="1"/>
</dbReference>
<dbReference type="PROSITE" id="PS50975">
    <property type="entry name" value="ATP_GRASP"/>
    <property type="match status" value="1"/>
</dbReference>
<dbReference type="Gene3D" id="3.30.1490.20">
    <property type="entry name" value="ATP-grasp fold, A domain"/>
    <property type="match status" value="1"/>
</dbReference>
<evidence type="ECO:0000256" key="12">
    <source>
        <dbReference type="ARBA" id="ARBA00023316"/>
    </source>
</evidence>
<keyword evidence="12 13" id="KW-0961">Cell wall biogenesis/degradation</keyword>
<comment type="cofactor">
    <cofactor evidence="1">
        <name>Mn(2+)</name>
        <dbReference type="ChEBI" id="CHEBI:29035"/>
    </cofactor>
</comment>
<dbReference type="HAMAP" id="MF_00047">
    <property type="entry name" value="Dala_Dala_lig"/>
    <property type="match status" value="1"/>
</dbReference>
<dbReference type="PROSITE" id="PS00843">
    <property type="entry name" value="DALA_DALA_LIGASE_1"/>
    <property type="match status" value="1"/>
</dbReference>
<dbReference type="RefSeq" id="WP_386406960.1">
    <property type="nucleotide sequence ID" value="NZ_JBHSPT010000135.1"/>
</dbReference>
<evidence type="ECO:0000256" key="1">
    <source>
        <dbReference type="ARBA" id="ARBA00001936"/>
    </source>
</evidence>
<evidence type="ECO:0000313" key="16">
    <source>
        <dbReference type="EMBL" id="MFC6060606.1"/>
    </source>
</evidence>
<proteinExistence type="inferred from homology"/>
<evidence type="ECO:0000256" key="8">
    <source>
        <dbReference type="ARBA" id="ARBA00022842"/>
    </source>
</evidence>
<evidence type="ECO:0000256" key="9">
    <source>
        <dbReference type="ARBA" id="ARBA00022960"/>
    </source>
</evidence>
<keyword evidence="4 13" id="KW-0436">Ligase</keyword>
<dbReference type="InterPro" id="IPR011127">
    <property type="entry name" value="Dala_Dala_lig_N"/>
</dbReference>
<dbReference type="InterPro" id="IPR016185">
    <property type="entry name" value="PreATP-grasp_dom_sf"/>
</dbReference>
<comment type="caution">
    <text evidence="16">The sequence shown here is derived from an EMBL/GenBank/DDBJ whole genome shotgun (WGS) entry which is preliminary data.</text>
</comment>
<dbReference type="InterPro" id="IPR011095">
    <property type="entry name" value="Dala_Dala_lig_C"/>
</dbReference>
<keyword evidence="6 14" id="KW-0547">Nucleotide-binding</keyword>
<dbReference type="EMBL" id="JBHSPT010000135">
    <property type="protein sequence ID" value="MFC6060606.1"/>
    <property type="molecule type" value="Genomic_DNA"/>
</dbReference>
<evidence type="ECO:0000256" key="3">
    <source>
        <dbReference type="ARBA" id="ARBA00010871"/>
    </source>
</evidence>
<dbReference type="GO" id="GO:0016874">
    <property type="term" value="F:ligase activity"/>
    <property type="evidence" value="ECO:0007669"/>
    <property type="project" value="UniProtKB-KW"/>
</dbReference>
<dbReference type="InterPro" id="IPR013815">
    <property type="entry name" value="ATP_grasp_subdomain_1"/>
</dbReference>
<dbReference type="Proteomes" id="UP001596242">
    <property type="component" value="Unassembled WGS sequence"/>
</dbReference>
<dbReference type="InterPro" id="IPR005905">
    <property type="entry name" value="D_ala_D_ala"/>
</dbReference>